<dbReference type="InterPro" id="IPR058163">
    <property type="entry name" value="LysR-type_TF_proteobact-type"/>
</dbReference>
<dbReference type="Gene3D" id="1.10.10.10">
    <property type="entry name" value="Winged helix-like DNA-binding domain superfamily/Winged helix DNA-binding domain"/>
    <property type="match status" value="1"/>
</dbReference>
<dbReference type="PANTHER" id="PTHR30537">
    <property type="entry name" value="HTH-TYPE TRANSCRIPTIONAL REGULATOR"/>
    <property type="match status" value="1"/>
</dbReference>
<evidence type="ECO:0000313" key="6">
    <source>
        <dbReference type="EMBL" id="SNS78430.1"/>
    </source>
</evidence>
<keyword evidence="2" id="KW-0805">Transcription regulation</keyword>
<protein>
    <submittedName>
        <fullName evidence="6">Transcriptional regulator, LysR family</fullName>
    </submittedName>
</protein>
<dbReference type="EMBL" id="FZPA01000005">
    <property type="protein sequence ID" value="SNS78430.1"/>
    <property type="molecule type" value="Genomic_DNA"/>
</dbReference>
<feature type="domain" description="HTH lysR-type" evidence="5">
    <location>
        <begin position="1"/>
        <end position="59"/>
    </location>
</feature>
<reference evidence="6 7" key="1">
    <citation type="submission" date="2017-06" db="EMBL/GenBank/DDBJ databases">
        <authorList>
            <person name="Kim H.J."/>
            <person name="Triplett B.A."/>
        </authorList>
    </citation>
    <scope>NUCLEOTIDE SEQUENCE [LARGE SCALE GENOMIC DNA]</scope>
    <source>
        <strain evidence="6 7">DS15</strain>
    </source>
</reference>
<dbReference type="Proteomes" id="UP000198339">
    <property type="component" value="Unassembled WGS sequence"/>
</dbReference>
<name>A0A239HAN7_9SPHN</name>
<dbReference type="Gene3D" id="3.40.190.290">
    <property type="match status" value="1"/>
</dbReference>
<keyword evidence="4" id="KW-0804">Transcription</keyword>
<dbReference type="GO" id="GO:0003700">
    <property type="term" value="F:DNA-binding transcription factor activity"/>
    <property type="evidence" value="ECO:0007669"/>
    <property type="project" value="InterPro"/>
</dbReference>
<dbReference type="Pfam" id="PF03466">
    <property type="entry name" value="LysR_substrate"/>
    <property type="match status" value="1"/>
</dbReference>
<keyword evidence="7" id="KW-1185">Reference proteome</keyword>
<dbReference type="InterPro" id="IPR036388">
    <property type="entry name" value="WH-like_DNA-bd_sf"/>
</dbReference>
<dbReference type="InterPro" id="IPR036390">
    <property type="entry name" value="WH_DNA-bd_sf"/>
</dbReference>
<dbReference type="SUPFAM" id="SSF46785">
    <property type="entry name" value="Winged helix' DNA-binding domain"/>
    <property type="match status" value="1"/>
</dbReference>
<comment type="similarity">
    <text evidence="1">Belongs to the LysR transcriptional regulatory family.</text>
</comment>
<organism evidence="6 7">
    <name type="scientific">Sphingopyxis indica</name>
    <dbReference type="NCBI Taxonomy" id="436663"/>
    <lineage>
        <taxon>Bacteria</taxon>
        <taxon>Pseudomonadati</taxon>
        <taxon>Pseudomonadota</taxon>
        <taxon>Alphaproteobacteria</taxon>
        <taxon>Sphingomonadales</taxon>
        <taxon>Sphingomonadaceae</taxon>
        <taxon>Sphingopyxis</taxon>
    </lineage>
</organism>
<dbReference type="GO" id="GO:0043565">
    <property type="term" value="F:sequence-specific DNA binding"/>
    <property type="evidence" value="ECO:0007669"/>
    <property type="project" value="TreeGrafter"/>
</dbReference>
<dbReference type="FunFam" id="1.10.10.10:FF:000001">
    <property type="entry name" value="LysR family transcriptional regulator"/>
    <property type="match status" value="1"/>
</dbReference>
<evidence type="ECO:0000313" key="7">
    <source>
        <dbReference type="Proteomes" id="UP000198339"/>
    </source>
</evidence>
<evidence type="ECO:0000259" key="5">
    <source>
        <dbReference type="PROSITE" id="PS50931"/>
    </source>
</evidence>
<dbReference type="InterPro" id="IPR000847">
    <property type="entry name" value="LysR_HTH_N"/>
</dbReference>
<dbReference type="PANTHER" id="PTHR30537:SF5">
    <property type="entry name" value="HTH-TYPE TRANSCRIPTIONAL ACTIVATOR TTDR-RELATED"/>
    <property type="match status" value="1"/>
</dbReference>
<dbReference type="SUPFAM" id="SSF53850">
    <property type="entry name" value="Periplasmic binding protein-like II"/>
    <property type="match status" value="1"/>
</dbReference>
<dbReference type="RefSeq" id="WP_089215614.1">
    <property type="nucleotide sequence ID" value="NZ_FZPA01000005.1"/>
</dbReference>
<dbReference type="GO" id="GO:0006351">
    <property type="term" value="P:DNA-templated transcription"/>
    <property type="evidence" value="ECO:0007669"/>
    <property type="project" value="TreeGrafter"/>
</dbReference>
<accession>A0A239HAN7</accession>
<dbReference type="InterPro" id="IPR005119">
    <property type="entry name" value="LysR_subst-bd"/>
</dbReference>
<keyword evidence="3" id="KW-0238">DNA-binding</keyword>
<evidence type="ECO:0000256" key="3">
    <source>
        <dbReference type="ARBA" id="ARBA00023125"/>
    </source>
</evidence>
<dbReference type="Pfam" id="PF00126">
    <property type="entry name" value="HTH_1"/>
    <property type="match status" value="1"/>
</dbReference>
<dbReference type="PROSITE" id="PS50931">
    <property type="entry name" value="HTH_LYSR"/>
    <property type="match status" value="1"/>
</dbReference>
<gene>
    <name evidence="6" type="ORF">SAMN06295955_10563</name>
</gene>
<dbReference type="OrthoDB" id="9786526at2"/>
<sequence>MDRLTSMAVFVKAADLGSFAAAADALGLSGPMVGKHVRFLEDRLGVRLINRTTRRQSLTEFGGEYYERCRMILAETAAADALAASRLAEPRGKLRVTAPVHFGRRCVLPAMMELAARFPDLELDLSFSDRLADLNEDGYDLAVRTGILGNLGGVAGRRVASQRMLVCGAPTYIERNGRPERIGDLERHIGIVYRRSGLIPPWRFHGADGAPVEVVPAFRISMDDLAAIADAATEGAGLAWLPSWLIRDRLEAGQLVELLAGQSGLPYDVYALWPSTHAILPKVRVATDVLARELPGLMCN</sequence>
<dbReference type="AlphaFoldDB" id="A0A239HAN7"/>
<proteinExistence type="inferred from homology"/>
<evidence type="ECO:0000256" key="1">
    <source>
        <dbReference type="ARBA" id="ARBA00009437"/>
    </source>
</evidence>
<evidence type="ECO:0000256" key="2">
    <source>
        <dbReference type="ARBA" id="ARBA00023015"/>
    </source>
</evidence>
<evidence type="ECO:0000256" key="4">
    <source>
        <dbReference type="ARBA" id="ARBA00023163"/>
    </source>
</evidence>